<organism evidence="4 5">
    <name type="scientific">Sutterella megalosphaeroides</name>
    <dbReference type="NCBI Taxonomy" id="2494234"/>
    <lineage>
        <taxon>Bacteria</taxon>
        <taxon>Pseudomonadati</taxon>
        <taxon>Pseudomonadota</taxon>
        <taxon>Betaproteobacteria</taxon>
        <taxon>Burkholderiales</taxon>
        <taxon>Sutterellaceae</taxon>
        <taxon>Sutterella</taxon>
    </lineage>
</organism>
<feature type="compositionally biased region" description="Low complexity" evidence="1">
    <location>
        <begin position="166"/>
        <end position="196"/>
    </location>
</feature>
<feature type="region of interest" description="Disordered" evidence="1">
    <location>
        <begin position="158"/>
        <end position="256"/>
    </location>
</feature>
<dbReference type="AlphaFoldDB" id="A0A2Z6IH37"/>
<evidence type="ECO:0000259" key="3">
    <source>
        <dbReference type="Pfam" id="PF13464"/>
    </source>
</evidence>
<dbReference type="KEGG" id="sutt:SUTMEG_19570"/>
<dbReference type="CDD" id="cd00093">
    <property type="entry name" value="HTH_XRE"/>
    <property type="match status" value="1"/>
</dbReference>
<feature type="transmembrane region" description="Helical" evidence="2">
    <location>
        <begin position="124"/>
        <end position="142"/>
    </location>
</feature>
<dbReference type="GO" id="GO:0003677">
    <property type="term" value="F:DNA binding"/>
    <property type="evidence" value="ECO:0007669"/>
    <property type="project" value="InterPro"/>
</dbReference>
<keyword evidence="5" id="KW-1185">Reference proteome</keyword>
<protein>
    <recommendedName>
        <fullName evidence="3">Cytoskeleton protein RodZ-like C-terminal domain-containing protein</fullName>
    </recommendedName>
</protein>
<sequence>MDAMTKEDPTIVEKAATQGFGEELRQAREAAGISLGDMAVKCRLSVMQIRALESEDMSQLPEPVYVRAFIRGYAQQLGLDPARLQADYNARYGRTGGNVGQVPVANPNEEQVIRSNSRHRGLKVSLFFVFILIVAAGAWGLYTDRFGSNVLSEAEKVEEGVNEVQTPAATGSSGTTGTTGTTETAPAQTAPAASAPVPTPAPASQPAATAAQPAAPASSAAPAAPAAPAAEPAQTASTASVAPARAAEEPAQADPAAPVVHRVTLATTASCWVQVTGPAGERIVAREMKAGDSHTVDVPSGSRFTIGNGRALTLSVDGKAYDYAFAIRNGVARFALQ</sequence>
<dbReference type="InterPro" id="IPR001387">
    <property type="entry name" value="Cro/C1-type_HTH"/>
</dbReference>
<keyword evidence="2" id="KW-0472">Membrane</keyword>
<dbReference type="InterPro" id="IPR010982">
    <property type="entry name" value="Lambda_DNA-bd_dom_sf"/>
</dbReference>
<keyword evidence="2" id="KW-0812">Transmembrane</keyword>
<name>A0A2Z6IH37_9BURK</name>
<reference evidence="4 5" key="1">
    <citation type="journal article" date="2018" name="Int. J. Syst. Evol. Microbiol.">
        <title>Mesosutterella multiformis gen. nov., sp. nov., a member of the family Sutterellaceae and Sutterella megalosphaeroides sp. nov., isolated from human faeces.</title>
        <authorList>
            <person name="Sakamoto M."/>
            <person name="Ikeyama N."/>
            <person name="Kunihiro T."/>
            <person name="Iino T."/>
            <person name="Yuki M."/>
            <person name="Ohkuma M."/>
        </authorList>
    </citation>
    <scope>NUCLEOTIDE SEQUENCE [LARGE SCALE GENOMIC DNA]</scope>
    <source>
        <strain evidence="4 5">6FBBBH3</strain>
    </source>
</reference>
<dbReference type="Pfam" id="PF13413">
    <property type="entry name" value="HTH_25"/>
    <property type="match status" value="1"/>
</dbReference>
<dbReference type="EMBL" id="AP018786">
    <property type="protein sequence ID" value="BBF24066.1"/>
    <property type="molecule type" value="Genomic_DNA"/>
</dbReference>
<dbReference type="Pfam" id="PF13464">
    <property type="entry name" value="RodZ_C"/>
    <property type="match status" value="1"/>
</dbReference>
<gene>
    <name evidence="4" type="ORF">SUTMEG_19570</name>
</gene>
<dbReference type="PANTHER" id="PTHR34475">
    <property type="match status" value="1"/>
</dbReference>
<evidence type="ECO:0000313" key="4">
    <source>
        <dbReference type="EMBL" id="BBF24066.1"/>
    </source>
</evidence>
<feature type="compositionally biased region" description="Low complexity" evidence="1">
    <location>
        <begin position="204"/>
        <end position="256"/>
    </location>
</feature>
<dbReference type="Proteomes" id="UP000271003">
    <property type="component" value="Chromosome"/>
</dbReference>
<feature type="domain" description="Cytoskeleton protein RodZ-like C-terminal" evidence="3">
    <location>
        <begin position="264"/>
        <end position="334"/>
    </location>
</feature>
<evidence type="ECO:0000256" key="1">
    <source>
        <dbReference type="SAM" id="MobiDB-lite"/>
    </source>
</evidence>
<evidence type="ECO:0000313" key="5">
    <source>
        <dbReference type="Proteomes" id="UP000271003"/>
    </source>
</evidence>
<dbReference type="InterPro" id="IPR050400">
    <property type="entry name" value="Bact_Cytoskel_RodZ"/>
</dbReference>
<accession>A0A2Z6IH37</accession>
<keyword evidence="2" id="KW-1133">Transmembrane helix</keyword>
<dbReference type="OrthoDB" id="422634at2"/>
<evidence type="ECO:0000256" key="2">
    <source>
        <dbReference type="SAM" id="Phobius"/>
    </source>
</evidence>
<dbReference type="PANTHER" id="PTHR34475:SF1">
    <property type="entry name" value="CYTOSKELETON PROTEIN RODZ"/>
    <property type="match status" value="1"/>
</dbReference>
<dbReference type="Gene3D" id="1.10.260.40">
    <property type="entry name" value="lambda repressor-like DNA-binding domains"/>
    <property type="match status" value="1"/>
</dbReference>
<dbReference type="InterPro" id="IPR025194">
    <property type="entry name" value="RodZ-like_C"/>
</dbReference>
<proteinExistence type="predicted"/>